<comment type="caution">
    <text evidence="2">The sequence shown here is derived from an EMBL/GenBank/DDBJ whole genome shotgun (WGS) entry which is preliminary data.</text>
</comment>
<name>A0A0S8FXY7_UNCW3</name>
<feature type="transmembrane region" description="Helical" evidence="1">
    <location>
        <begin position="53"/>
        <end position="75"/>
    </location>
</feature>
<dbReference type="PANTHER" id="PTHR43471:SF10">
    <property type="entry name" value="SLL1107 PROTEIN"/>
    <property type="match status" value="1"/>
</dbReference>
<dbReference type="EMBL" id="LJUJ01000001">
    <property type="protein sequence ID" value="KPK64836.1"/>
    <property type="molecule type" value="Genomic_DNA"/>
</dbReference>
<keyword evidence="1" id="KW-1133">Transmembrane helix</keyword>
<organism evidence="2 3">
    <name type="scientific">candidate division WOR_3 bacterium SM23_42</name>
    <dbReference type="NCBI Taxonomy" id="1703779"/>
    <lineage>
        <taxon>Bacteria</taxon>
        <taxon>Bacteria division WOR-3</taxon>
    </lineage>
</organism>
<evidence type="ECO:0008006" key="4">
    <source>
        <dbReference type="Google" id="ProtNLM"/>
    </source>
</evidence>
<feature type="transmembrane region" description="Helical" evidence="1">
    <location>
        <begin position="162"/>
        <end position="179"/>
    </location>
</feature>
<protein>
    <recommendedName>
        <fullName evidence="4">ABC transporter permease</fullName>
    </recommendedName>
</protein>
<feature type="transmembrane region" description="Helical" evidence="1">
    <location>
        <begin position="96"/>
        <end position="118"/>
    </location>
</feature>
<evidence type="ECO:0000313" key="3">
    <source>
        <dbReference type="Proteomes" id="UP000051373"/>
    </source>
</evidence>
<accession>A0A0S8FXY7</accession>
<keyword evidence="1" id="KW-0472">Membrane</keyword>
<reference evidence="2 3" key="1">
    <citation type="journal article" date="2015" name="Microbiome">
        <title>Genomic resolution of linkages in carbon, nitrogen, and sulfur cycling among widespread estuary sediment bacteria.</title>
        <authorList>
            <person name="Baker B.J."/>
            <person name="Lazar C.S."/>
            <person name="Teske A.P."/>
            <person name="Dick G.J."/>
        </authorList>
    </citation>
    <scope>NUCLEOTIDE SEQUENCE [LARGE SCALE GENOMIC DNA]</scope>
    <source>
        <strain evidence="2">SM23_42</strain>
    </source>
</reference>
<dbReference type="STRING" id="1703779.AMJ83_01280"/>
<dbReference type="GO" id="GO:0140359">
    <property type="term" value="F:ABC-type transporter activity"/>
    <property type="evidence" value="ECO:0007669"/>
    <property type="project" value="InterPro"/>
</dbReference>
<feature type="transmembrane region" description="Helical" evidence="1">
    <location>
        <begin position="227"/>
        <end position="249"/>
    </location>
</feature>
<sequence>MHRIIAIVENTFKESLRQRILLLLIVFSVLLIVISLFLEPFALGEAPKIMRDFGLAAASLFGVLTVIILGSALIHRDVEKRTIYTVLSKPVKRSEVLLGKFLGLSALIALLELGMFLIHQLVIFAYEGAFAPSLFIALPFTIIEVMVLLGVLLLFSSFSSTTLTSIMGVIFFVVGHAMPDLKLFADQTRFATLKVIAHGFYYILPNLENFNLRIDLAYGIGLHADQIVFALCYGVIYIVFLLYLTKIIFDRREFK</sequence>
<feature type="transmembrane region" description="Helical" evidence="1">
    <location>
        <begin position="20"/>
        <end position="38"/>
    </location>
</feature>
<evidence type="ECO:0000256" key="1">
    <source>
        <dbReference type="SAM" id="Phobius"/>
    </source>
</evidence>
<dbReference type="PANTHER" id="PTHR43471">
    <property type="entry name" value="ABC TRANSPORTER PERMEASE"/>
    <property type="match status" value="1"/>
</dbReference>
<gene>
    <name evidence="2" type="ORF">AMJ83_01280</name>
</gene>
<dbReference type="GO" id="GO:0005886">
    <property type="term" value="C:plasma membrane"/>
    <property type="evidence" value="ECO:0007669"/>
    <property type="project" value="UniProtKB-SubCell"/>
</dbReference>
<dbReference type="AlphaFoldDB" id="A0A0S8FXY7"/>
<feature type="transmembrane region" description="Helical" evidence="1">
    <location>
        <begin position="130"/>
        <end position="155"/>
    </location>
</feature>
<proteinExistence type="predicted"/>
<dbReference type="Pfam" id="PF12679">
    <property type="entry name" value="ABC2_membrane_2"/>
    <property type="match status" value="1"/>
</dbReference>
<dbReference type="Proteomes" id="UP000051373">
    <property type="component" value="Unassembled WGS sequence"/>
</dbReference>
<evidence type="ECO:0000313" key="2">
    <source>
        <dbReference type="EMBL" id="KPK64836.1"/>
    </source>
</evidence>
<keyword evidence="1" id="KW-0812">Transmembrane</keyword>